<evidence type="ECO:0000256" key="3">
    <source>
        <dbReference type="ARBA" id="ARBA00007096"/>
    </source>
</evidence>
<proteinExistence type="inferred from homology"/>
<evidence type="ECO:0000256" key="2">
    <source>
        <dbReference type="ARBA" id="ARBA00004496"/>
    </source>
</evidence>
<dbReference type="GO" id="GO:0005634">
    <property type="term" value="C:nucleus"/>
    <property type="evidence" value="ECO:0007669"/>
    <property type="project" value="UniProtKB-SubCell"/>
</dbReference>
<evidence type="ECO:0000256" key="7">
    <source>
        <dbReference type="ARBA" id="ARBA00023242"/>
    </source>
</evidence>
<comment type="subcellular location">
    <subcellularLocation>
        <location evidence="2">Cytoplasm</location>
    </subcellularLocation>
    <subcellularLocation>
        <location evidence="1">Nucleus</location>
    </subcellularLocation>
</comment>
<keyword evidence="10" id="KW-1185">Reference proteome</keyword>
<dbReference type="Pfam" id="PF09811">
    <property type="entry name" value="Yae1_N"/>
    <property type="match status" value="1"/>
</dbReference>
<evidence type="ECO:0000313" key="10">
    <source>
        <dbReference type="Proteomes" id="UP000308730"/>
    </source>
</evidence>
<accession>A0A4S4MST3</accession>
<evidence type="ECO:0000259" key="8">
    <source>
        <dbReference type="Pfam" id="PF09811"/>
    </source>
</evidence>
<dbReference type="PANTHER" id="PTHR18829">
    <property type="entry name" value="PROTEIN YAE1 HOMOLOG"/>
    <property type="match status" value="1"/>
</dbReference>
<evidence type="ECO:0000256" key="1">
    <source>
        <dbReference type="ARBA" id="ARBA00004123"/>
    </source>
</evidence>
<dbReference type="OrthoDB" id="20086at2759"/>
<reference evidence="9 10" key="1">
    <citation type="submission" date="2019-02" db="EMBL/GenBank/DDBJ databases">
        <title>Genome sequencing of the rare red list fungi Antrodiella citrinella (Flaviporus citrinellus).</title>
        <authorList>
            <person name="Buettner E."/>
            <person name="Kellner H."/>
        </authorList>
    </citation>
    <scope>NUCLEOTIDE SEQUENCE [LARGE SCALE GENOMIC DNA]</scope>
    <source>
        <strain evidence="9 10">DSM 108506</strain>
    </source>
</reference>
<dbReference type="EMBL" id="SGPM01000133">
    <property type="protein sequence ID" value="THH29252.1"/>
    <property type="molecule type" value="Genomic_DNA"/>
</dbReference>
<sequence length="182" mass="19786">MCSSSKAGYREGITAGKESHLQQGFDDGFAQTGAPLGREMGLLRGSASAILSVLTSEVLLPRPGLNVIRDSLIQEARAIASGLNEVRFSDVAPPDLEAVQHAREHFEAVNEEDRDMDVELGEKVEGKRQMESLEDAMARMGAGSMASEDKRGRPTREDVVVLTTRLKALAEKLELPLQINLQ</sequence>
<dbReference type="InterPro" id="IPR019191">
    <property type="entry name" value="Essential_protein_Yae1_N"/>
</dbReference>
<feature type="domain" description="Essential protein Yae1 N-terminal" evidence="8">
    <location>
        <begin position="8"/>
        <end position="45"/>
    </location>
</feature>
<evidence type="ECO:0000313" key="9">
    <source>
        <dbReference type="EMBL" id="THH29252.1"/>
    </source>
</evidence>
<dbReference type="InterPro" id="IPR038881">
    <property type="entry name" value="Yae1-like"/>
</dbReference>
<evidence type="ECO:0000256" key="4">
    <source>
        <dbReference type="ARBA" id="ARBA00017286"/>
    </source>
</evidence>
<protein>
    <recommendedName>
        <fullName evidence="5">Protein YAE1</fullName>
    </recommendedName>
    <alternativeName>
        <fullName evidence="4">Protein yae1</fullName>
    </alternativeName>
</protein>
<dbReference type="AlphaFoldDB" id="A0A4S4MST3"/>
<dbReference type="Proteomes" id="UP000308730">
    <property type="component" value="Unassembled WGS sequence"/>
</dbReference>
<keyword evidence="6" id="KW-0963">Cytoplasm</keyword>
<comment type="caution">
    <text evidence="9">The sequence shown here is derived from an EMBL/GenBank/DDBJ whole genome shotgun (WGS) entry which is preliminary data.</text>
</comment>
<evidence type="ECO:0000256" key="6">
    <source>
        <dbReference type="ARBA" id="ARBA00022490"/>
    </source>
</evidence>
<evidence type="ECO:0000256" key="5">
    <source>
        <dbReference type="ARBA" id="ARBA00018400"/>
    </source>
</evidence>
<comment type="similarity">
    <text evidence="3">Belongs to the YAE1 family.</text>
</comment>
<organism evidence="9 10">
    <name type="scientific">Antrodiella citrinella</name>
    <dbReference type="NCBI Taxonomy" id="2447956"/>
    <lineage>
        <taxon>Eukaryota</taxon>
        <taxon>Fungi</taxon>
        <taxon>Dikarya</taxon>
        <taxon>Basidiomycota</taxon>
        <taxon>Agaricomycotina</taxon>
        <taxon>Agaricomycetes</taxon>
        <taxon>Polyporales</taxon>
        <taxon>Steccherinaceae</taxon>
        <taxon>Antrodiella</taxon>
    </lineage>
</organism>
<keyword evidence="7" id="KW-0539">Nucleus</keyword>
<name>A0A4S4MST3_9APHY</name>
<gene>
    <name evidence="9" type="ORF">EUX98_g4944</name>
</gene>
<dbReference type="GO" id="GO:0005737">
    <property type="term" value="C:cytoplasm"/>
    <property type="evidence" value="ECO:0007669"/>
    <property type="project" value="UniProtKB-SubCell"/>
</dbReference>
<dbReference type="PANTHER" id="PTHR18829:SF0">
    <property type="entry name" value="PROTEIN YAE1 HOMOLOG"/>
    <property type="match status" value="1"/>
</dbReference>